<reference evidence="2" key="1">
    <citation type="submission" date="2017-01" db="EMBL/GenBank/DDBJ databases">
        <authorList>
            <person name="Wolfgang W.J."/>
            <person name="Cole J."/>
            <person name="Wroblewski D."/>
            <person name="Mcginnis J."/>
            <person name="Musser K.A."/>
        </authorList>
    </citation>
    <scope>NUCLEOTIDE SEQUENCE [LARGE SCALE GENOMIC DNA]</scope>
    <source>
        <strain evidence="2">DSM 19151</strain>
    </source>
</reference>
<dbReference type="EMBL" id="MTBO01000039">
    <property type="protein sequence ID" value="OSI14272.1"/>
    <property type="molecule type" value="Genomic_DNA"/>
</dbReference>
<sequence length="143" mass="16343">MCNTIGGFVTRKDDYGHLMGQDLQDTYKHLALDYSDSPYTKALENGQDRYLVFEGRLAKPKQSEIPYGNRFGGTHNDGLPCTLNGFIACRSDEVLPEFYVKSTPEYPQYPEHGSVIWAVEDGVKRKAAVYEFKDKRFVPYTEE</sequence>
<proteinExistence type="predicted"/>
<name>A0A1X3D3D1_9NEIS</name>
<evidence type="ECO:0000313" key="2">
    <source>
        <dbReference type="Proteomes" id="UP000193118"/>
    </source>
</evidence>
<dbReference type="GeneID" id="94581485"/>
<dbReference type="Proteomes" id="UP000193118">
    <property type="component" value="Unassembled WGS sequence"/>
</dbReference>
<protein>
    <submittedName>
        <fullName evidence="1">Uncharacterized protein</fullName>
    </submittedName>
</protein>
<dbReference type="OrthoDB" id="2168558at2"/>
<dbReference type="RefSeq" id="WP_085366853.1">
    <property type="nucleotide sequence ID" value="NZ_CAUJPZ010000042.1"/>
</dbReference>
<keyword evidence="2" id="KW-1185">Reference proteome</keyword>
<organism evidence="1 2">
    <name type="scientific">Neisseria dentiae</name>
    <dbReference type="NCBI Taxonomy" id="194197"/>
    <lineage>
        <taxon>Bacteria</taxon>
        <taxon>Pseudomonadati</taxon>
        <taxon>Pseudomonadota</taxon>
        <taxon>Betaproteobacteria</taxon>
        <taxon>Neisseriales</taxon>
        <taxon>Neisseriaceae</taxon>
        <taxon>Neisseria</taxon>
    </lineage>
</organism>
<dbReference type="AlphaFoldDB" id="A0A1X3D3D1"/>
<evidence type="ECO:0000313" key="1">
    <source>
        <dbReference type="EMBL" id="OSI14272.1"/>
    </source>
</evidence>
<comment type="caution">
    <text evidence="1">The sequence shown here is derived from an EMBL/GenBank/DDBJ whole genome shotgun (WGS) entry which is preliminary data.</text>
</comment>
<accession>A0A1X3D3D1</accession>
<gene>
    <name evidence="1" type="ORF">BWD09_10980</name>
</gene>